<keyword evidence="1" id="KW-0560">Oxidoreductase</keyword>
<keyword evidence="4" id="KW-1185">Reference proteome</keyword>
<dbReference type="InterPro" id="IPR050791">
    <property type="entry name" value="Aldo-Keto_reductase"/>
</dbReference>
<organism evidence="3 4">
    <name type="scientific">Pollutimonas subterranea</name>
    <dbReference type="NCBI Taxonomy" id="2045210"/>
    <lineage>
        <taxon>Bacteria</taxon>
        <taxon>Pseudomonadati</taxon>
        <taxon>Pseudomonadota</taxon>
        <taxon>Betaproteobacteria</taxon>
        <taxon>Burkholderiales</taxon>
        <taxon>Alcaligenaceae</taxon>
        <taxon>Pollutimonas</taxon>
    </lineage>
</organism>
<feature type="domain" description="NADP-dependent oxidoreductase" evidence="2">
    <location>
        <begin position="16"/>
        <end position="304"/>
    </location>
</feature>
<gene>
    <name evidence="3" type="ORF">CR159_11280</name>
</gene>
<dbReference type="AlphaFoldDB" id="A0A2N4U4B9"/>
<dbReference type="Pfam" id="PF00248">
    <property type="entry name" value="Aldo_ket_red"/>
    <property type="match status" value="1"/>
</dbReference>
<dbReference type="PANTHER" id="PTHR43625:SF40">
    <property type="entry name" value="ALDO-KETO REDUCTASE YAKC [NADP(+)]"/>
    <property type="match status" value="1"/>
</dbReference>
<dbReference type="Proteomes" id="UP000234190">
    <property type="component" value="Unassembled WGS sequence"/>
</dbReference>
<dbReference type="InterPro" id="IPR036812">
    <property type="entry name" value="NAD(P)_OxRdtase_dom_sf"/>
</dbReference>
<evidence type="ECO:0000259" key="2">
    <source>
        <dbReference type="Pfam" id="PF00248"/>
    </source>
</evidence>
<dbReference type="InterPro" id="IPR020471">
    <property type="entry name" value="AKR"/>
</dbReference>
<evidence type="ECO:0000313" key="4">
    <source>
        <dbReference type="Proteomes" id="UP000234190"/>
    </source>
</evidence>
<dbReference type="InterPro" id="IPR023210">
    <property type="entry name" value="NADP_OxRdtase_dom"/>
</dbReference>
<name>A0A2N4U4B9_9BURK</name>
<dbReference type="GO" id="GO:0016491">
    <property type="term" value="F:oxidoreductase activity"/>
    <property type="evidence" value="ECO:0007669"/>
    <property type="project" value="UniProtKB-KW"/>
</dbReference>
<reference evidence="3 4" key="1">
    <citation type="submission" date="2017-10" db="EMBL/GenBank/DDBJ databases">
        <title>Two draft genome sequences of Pusillimonas sp. strains isolated from a nitrate- and radionuclide-contaminated groundwater in Russia.</title>
        <authorList>
            <person name="Grouzdev D.S."/>
            <person name="Tourova T.P."/>
            <person name="Goeva M.A."/>
            <person name="Babich T.L."/>
            <person name="Sokolova D.S."/>
            <person name="Abdullin R."/>
            <person name="Poltaraus A.B."/>
            <person name="Toshchakov S.V."/>
            <person name="Nazina T.N."/>
        </authorList>
    </citation>
    <scope>NUCLEOTIDE SEQUENCE [LARGE SCALE GENOMIC DNA]</scope>
    <source>
        <strain evidence="3 4">JR1/69-3-13</strain>
    </source>
</reference>
<dbReference type="Gene3D" id="3.20.20.100">
    <property type="entry name" value="NADP-dependent oxidoreductase domain"/>
    <property type="match status" value="1"/>
</dbReference>
<evidence type="ECO:0000313" key="3">
    <source>
        <dbReference type="EMBL" id="PLC49861.1"/>
    </source>
</evidence>
<sequence>MDFANIGCSPLKASRVGLGCMALTGVYGEISVTQAREVLLAAVDAGINFFDTADVYGNGENERLIGETLRPVRNKVIIATKGGATRDQDGKQTNDGSPAYLRQACEASLKRLGVERIDLYYLHRIDRAVAIEDSVGELSRLVEEGKIAAIGLSETNVHTLRRAHLVHPIAALQTEYSLACRFPEEEILPVCRELGVSFIAYSPLGRGLLSGSLPGNREFAEGDMRRNIPRFQNENLGSNLKTAARLRELAAELDLEPSQLALAWVMSHPTQPLVIPGTRDPVRVRENAQAAMIALPRSVIDTLDVLFAAGIIQGERHTAHMLSRTGL</sequence>
<dbReference type="PRINTS" id="PR00069">
    <property type="entry name" value="ALDKETRDTASE"/>
</dbReference>
<protein>
    <submittedName>
        <fullName evidence="3">Aldo/keto reductase</fullName>
    </submittedName>
</protein>
<evidence type="ECO:0000256" key="1">
    <source>
        <dbReference type="ARBA" id="ARBA00023002"/>
    </source>
</evidence>
<dbReference type="OrthoDB" id="5488419at2"/>
<proteinExistence type="predicted"/>
<comment type="caution">
    <text evidence="3">The sequence shown here is derived from an EMBL/GenBank/DDBJ whole genome shotgun (WGS) entry which is preliminary data.</text>
</comment>
<dbReference type="PANTHER" id="PTHR43625">
    <property type="entry name" value="AFLATOXIN B1 ALDEHYDE REDUCTASE"/>
    <property type="match status" value="1"/>
</dbReference>
<accession>A0A2N4U4B9</accession>
<dbReference type="SUPFAM" id="SSF51430">
    <property type="entry name" value="NAD(P)-linked oxidoreductase"/>
    <property type="match status" value="1"/>
</dbReference>
<dbReference type="EMBL" id="PDNW01000008">
    <property type="protein sequence ID" value="PLC49861.1"/>
    <property type="molecule type" value="Genomic_DNA"/>
</dbReference>
<dbReference type="GO" id="GO:0005737">
    <property type="term" value="C:cytoplasm"/>
    <property type="evidence" value="ECO:0007669"/>
    <property type="project" value="TreeGrafter"/>
</dbReference>